<comment type="caution">
    <text evidence="2">The sequence shown here is derived from an EMBL/GenBank/DDBJ whole genome shotgun (WGS) entry which is preliminary data.</text>
</comment>
<reference evidence="3" key="1">
    <citation type="submission" date="2018-04" db="EMBL/GenBank/DDBJ databases">
        <authorList>
            <person name="Liu S."/>
            <person name="Wang Z."/>
            <person name="Li J."/>
        </authorList>
    </citation>
    <scope>NUCLEOTIDE SEQUENCE [LARGE SCALE GENOMIC DNA]</scope>
    <source>
        <strain evidence="3">622</strain>
    </source>
</reference>
<dbReference type="RefSeq" id="WP_108963035.1">
    <property type="nucleotide sequence ID" value="NZ_QEFB01000010.1"/>
</dbReference>
<evidence type="ECO:0000313" key="2">
    <source>
        <dbReference type="EMBL" id="PWC06760.1"/>
    </source>
</evidence>
<organism evidence="2 3">
    <name type="scientific">Mycetocola zhujimingii</name>
    <dbReference type="NCBI Taxonomy" id="2079792"/>
    <lineage>
        <taxon>Bacteria</taxon>
        <taxon>Bacillati</taxon>
        <taxon>Actinomycetota</taxon>
        <taxon>Actinomycetes</taxon>
        <taxon>Micrococcales</taxon>
        <taxon>Microbacteriaceae</taxon>
        <taxon>Mycetocola</taxon>
    </lineage>
</organism>
<accession>A0A2U1TD72</accession>
<dbReference type="AlphaFoldDB" id="A0A2U1TD72"/>
<feature type="domain" description="Elongation factor G-binding protein C-terminal treble-clef zinc-finger" evidence="1">
    <location>
        <begin position="8"/>
        <end position="161"/>
    </location>
</feature>
<evidence type="ECO:0000259" key="1">
    <source>
        <dbReference type="Pfam" id="PF16571"/>
    </source>
</evidence>
<dbReference type="InterPro" id="IPR032330">
    <property type="entry name" value="EF-G-binding_C"/>
</dbReference>
<name>A0A2U1TD72_9MICO</name>
<evidence type="ECO:0000313" key="3">
    <source>
        <dbReference type="Proteomes" id="UP000244962"/>
    </source>
</evidence>
<sequence length="164" mass="18098">MRELSEIDIRTSFMNCSKGEAFRIMVPVGLEHLDWERRDYLGWQDPKAPQRAYLVTWRGDEPVGIVLRRADPVASRARFQMCSLCQTPQPADSVALFVAPRSGDAGRNGNTIGTYLCVGLNCSAHVRVEPPVSEIQPDPSAVVASKIEGLLNRLDGFLAKVDSV</sequence>
<dbReference type="EMBL" id="QEFB01000010">
    <property type="protein sequence ID" value="PWC06760.1"/>
    <property type="molecule type" value="Genomic_DNA"/>
</dbReference>
<dbReference type="Pfam" id="PF16571">
    <property type="entry name" value="FBP_C"/>
    <property type="match status" value="1"/>
</dbReference>
<keyword evidence="3" id="KW-1185">Reference proteome</keyword>
<dbReference type="Proteomes" id="UP000244962">
    <property type="component" value="Unassembled WGS sequence"/>
</dbReference>
<proteinExistence type="predicted"/>
<gene>
    <name evidence="2" type="ORF">DF223_09905</name>
</gene>
<protein>
    <recommendedName>
        <fullName evidence="1">Elongation factor G-binding protein C-terminal treble-clef zinc-finger domain-containing protein</fullName>
    </recommendedName>
</protein>